<dbReference type="InterPro" id="IPR018392">
    <property type="entry name" value="LysM"/>
</dbReference>
<gene>
    <name evidence="6" type="ORF">K2173_023712</name>
</gene>
<feature type="compositionally biased region" description="Low complexity" evidence="1">
    <location>
        <begin position="300"/>
        <end position="315"/>
    </location>
</feature>
<evidence type="ECO:0000259" key="5">
    <source>
        <dbReference type="PROSITE" id="PS51782"/>
    </source>
</evidence>
<proteinExistence type="predicted"/>
<dbReference type="AlphaFoldDB" id="A0AAV8TPT9"/>
<evidence type="ECO:0000256" key="1">
    <source>
        <dbReference type="SAM" id="MobiDB-lite"/>
    </source>
</evidence>
<dbReference type="PROSITE" id="PS51782">
    <property type="entry name" value="LYSM"/>
    <property type="match status" value="1"/>
</dbReference>
<dbReference type="InterPro" id="IPR052611">
    <property type="entry name" value="Plant_RLK_LysM"/>
</dbReference>
<dbReference type="Gene3D" id="3.10.350.10">
    <property type="entry name" value="LysM domain"/>
    <property type="match status" value="1"/>
</dbReference>
<feature type="chain" id="PRO_5043866152" evidence="3">
    <location>
        <begin position="18"/>
        <end position="617"/>
    </location>
</feature>
<dbReference type="Pfam" id="PF23446">
    <property type="entry name" value="LysM1_NFP_LYK"/>
    <property type="match status" value="1"/>
</dbReference>
<keyword evidence="2" id="KW-0472">Membrane</keyword>
<dbReference type="InterPro" id="IPR011009">
    <property type="entry name" value="Kinase-like_dom_sf"/>
</dbReference>
<dbReference type="InterPro" id="IPR056562">
    <property type="entry name" value="LysM2_CERK1_LYK3_4_5"/>
</dbReference>
<dbReference type="PROSITE" id="PS50011">
    <property type="entry name" value="PROTEIN_KINASE_DOM"/>
    <property type="match status" value="1"/>
</dbReference>
<sequence length="617" mass="68904">MAGLWFYILLCFNAINGQQYYDPSGCWTNSSDPGSRYTCKSSKDSCNTFIVYRANRHFRTIQNVSQLFEVDAVELLHLNKLTSQWDIIETGREVLVPIKCSCRGQFFQRSFNYVVPENKTLPEVACIDFEGLLKSNAIVQENPTQENDVKGGTELHVPLKCACPGNFSSDTGVRYLVTYPLMEGDRLDTLSKRFGISLAPFLEANGLGPWATIYPNTTLLVPLEAEPTINFSIPWSPPPIPSFLPTETVETSAREQLRNLYIVGSVVGFVLLIAASVACGLYVKALHSRKIQNLSSFNTRSSPVSLSPNRSSPRSGQTGRSSTPSCLSPDLLVGIKYSLKNFSVEDLRRATSNFSEEAKIGEQYYKGLFDNVEIMIKQMRFEDTRRVIDVHSKINHINIVNLLGVCYGENDFSWSYLLFELPGNGCLRDCLSNPCNSLRWQRRTRMAFDIATGLHYLHYCIFPPYAHMRINSRNIFVTADWRAKLTNIRINPANGCSKDQESSVNFNGGMAPECYPNGSVSEKIDIFAFGVVLLELISGREDTDGKTLKESIAFLGRGASEGGCFEQLKSFVDPCLKEDYPLAEALGLAVLAMACVEDDPQHRPSMDDILKVLGRMV</sequence>
<dbReference type="InterPro" id="IPR036779">
    <property type="entry name" value="LysM_dom_sf"/>
</dbReference>
<dbReference type="Pfam" id="PF07714">
    <property type="entry name" value="PK_Tyr_Ser-Thr"/>
    <property type="match status" value="1"/>
</dbReference>
<dbReference type="InterPro" id="IPR000719">
    <property type="entry name" value="Prot_kinase_dom"/>
</dbReference>
<feature type="signal peptide" evidence="3">
    <location>
        <begin position="1"/>
        <end position="17"/>
    </location>
</feature>
<organism evidence="6 7">
    <name type="scientific">Erythroxylum novogranatense</name>
    <dbReference type="NCBI Taxonomy" id="1862640"/>
    <lineage>
        <taxon>Eukaryota</taxon>
        <taxon>Viridiplantae</taxon>
        <taxon>Streptophyta</taxon>
        <taxon>Embryophyta</taxon>
        <taxon>Tracheophyta</taxon>
        <taxon>Spermatophyta</taxon>
        <taxon>Magnoliopsida</taxon>
        <taxon>eudicotyledons</taxon>
        <taxon>Gunneridae</taxon>
        <taxon>Pentapetalae</taxon>
        <taxon>rosids</taxon>
        <taxon>fabids</taxon>
        <taxon>Malpighiales</taxon>
        <taxon>Erythroxylaceae</taxon>
        <taxon>Erythroxylum</taxon>
    </lineage>
</organism>
<feature type="compositionally biased region" description="Polar residues" evidence="1">
    <location>
        <begin position="316"/>
        <end position="325"/>
    </location>
</feature>
<dbReference type="Proteomes" id="UP001159364">
    <property type="component" value="Linkage Group LG04"/>
</dbReference>
<keyword evidence="7" id="KW-1185">Reference proteome</keyword>
<protein>
    <submittedName>
        <fullName evidence="6">Uncharacterized protein</fullName>
    </submittedName>
</protein>
<dbReference type="InterPro" id="IPR056563">
    <property type="entry name" value="LysM3_LYK4_5"/>
</dbReference>
<evidence type="ECO:0000256" key="2">
    <source>
        <dbReference type="SAM" id="Phobius"/>
    </source>
</evidence>
<dbReference type="Gene3D" id="3.30.200.20">
    <property type="entry name" value="Phosphorylase Kinase, domain 1"/>
    <property type="match status" value="1"/>
</dbReference>
<evidence type="ECO:0000313" key="6">
    <source>
        <dbReference type="EMBL" id="KAJ8768808.1"/>
    </source>
</evidence>
<evidence type="ECO:0000313" key="7">
    <source>
        <dbReference type="Proteomes" id="UP001159364"/>
    </source>
</evidence>
<evidence type="ECO:0000256" key="3">
    <source>
        <dbReference type="SAM" id="SignalP"/>
    </source>
</evidence>
<dbReference type="GO" id="GO:0005524">
    <property type="term" value="F:ATP binding"/>
    <property type="evidence" value="ECO:0007669"/>
    <property type="project" value="InterPro"/>
</dbReference>
<accession>A0AAV8TPT9</accession>
<dbReference type="PANTHER" id="PTHR45927">
    <property type="entry name" value="LYSM-DOMAIN RECEPTOR-LIKE KINASE-RELATED"/>
    <property type="match status" value="1"/>
</dbReference>
<comment type="caution">
    <text evidence="6">The sequence shown here is derived from an EMBL/GenBank/DDBJ whole genome shotgun (WGS) entry which is preliminary data.</text>
</comment>
<dbReference type="GO" id="GO:0005886">
    <property type="term" value="C:plasma membrane"/>
    <property type="evidence" value="ECO:0007669"/>
    <property type="project" value="UniProtKB-ARBA"/>
</dbReference>
<dbReference type="EMBL" id="JAIWQS010000004">
    <property type="protein sequence ID" value="KAJ8768808.1"/>
    <property type="molecule type" value="Genomic_DNA"/>
</dbReference>
<dbReference type="Pfam" id="PF23473">
    <property type="entry name" value="LysM3_LYK4_5"/>
    <property type="match status" value="1"/>
</dbReference>
<evidence type="ECO:0000259" key="4">
    <source>
        <dbReference type="PROSITE" id="PS50011"/>
    </source>
</evidence>
<feature type="transmembrane region" description="Helical" evidence="2">
    <location>
        <begin position="260"/>
        <end position="283"/>
    </location>
</feature>
<feature type="domain" description="Protein kinase" evidence="4">
    <location>
        <begin position="271"/>
        <end position="617"/>
    </location>
</feature>
<name>A0AAV8TPT9_9ROSI</name>
<dbReference type="InterPro" id="IPR056561">
    <property type="entry name" value="NFP_LYK_LysM1"/>
</dbReference>
<dbReference type="InterPro" id="IPR001245">
    <property type="entry name" value="Ser-Thr/Tyr_kinase_cat_dom"/>
</dbReference>
<dbReference type="Gene3D" id="1.10.510.10">
    <property type="entry name" value="Transferase(Phosphotransferase) domain 1"/>
    <property type="match status" value="1"/>
</dbReference>
<feature type="region of interest" description="Disordered" evidence="1">
    <location>
        <begin position="298"/>
        <end position="325"/>
    </location>
</feature>
<dbReference type="Pfam" id="PF23472">
    <property type="entry name" value="LysM2_CERK1_LYK3_4_5"/>
    <property type="match status" value="1"/>
</dbReference>
<reference evidence="6 7" key="1">
    <citation type="submission" date="2021-09" db="EMBL/GenBank/DDBJ databases">
        <title>Genomic insights and catalytic innovation underlie evolution of tropane alkaloids biosynthesis.</title>
        <authorList>
            <person name="Wang Y.-J."/>
            <person name="Tian T."/>
            <person name="Huang J.-P."/>
            <person name="Huang S.-X."/>
        </authorList>
    </citation>
    <scope>NUCLEOTIDE SEQUENCE [LARGE SCALE GENOMIC DNA]</scope>
    <source>
        <strain evidence="6">KIB-2018</strain>
        <tissue evidence="6">Leaf</tissue>
    </source>
</reference>
<keyword evidence="2" id="KW-0812">Transmembrane</keyword>
<keyword evidence="3" id="KW-0732">Signal</keyword>
<dbReference type="SUPFAM" id="SSF56112">
    <property type="entry name" value="Protein kinase-like (PK-like)"/>
    <property type="match status" value="1"/>
</dbReference>
<feature type="domain" description="LysM" evidence="5">
    <location>
        <begin position="177"/>
        <end position="221"/>
    </location>
</feature>
<dbReference type="CDD" id="cd00118">
    <property type="entry name" value="LysM"/>
    <property type="match status" value="1"/>
</dbReference>
<dbReference type="PANTHER" id="PTHR45927:SF10">
    <property type="entry name" value="LYSM-DOMAIN RECEPTOR-LIKE KINASE"/>
    <property type="match status" value="1"/>
</dbReference>
<keyword evidence="2" id="KW-1133">Transmembrane helix</keyword>
<dbReference type="GO" id="GO:0004672">
    <property type="term" value="F:protein kinase activity"/>
    <property type="evidence" value="ECO:0007669"/>
    <property type="project" value="InterPro"/>
</dbReference>